<evidence type="ECO:0000313" key="2">
    <source>
        <dbReference type="Proteomes" id="UP000253034"/>
    </source>
</evidence>
<accession>A0A369B9F3</accession>
<reference evidence="1 2" key="1">
    <citation type="submission" date="2018-07" db="EMBL/GenBank/DDBJ databases">
        <title>Genomic Encyclopedia of Type Strains, Phase IV (KMG-IV): sequencing the most valuable type-strain genomes for metagenomic binning, comparative biology and taxonomic classification.</title>
        <authorList>
            <person name="Goeker M."/>
        </authorList>
    </citation>
    <scope>NUCLEOTIDE SEQUENCE [LARGE SCALE GENOMIC DNA]</scope>
    <source>
        <strain evidence="1 2">DSM 27016</strain>
    </source>
</reference>
<organism evidence="1 2">
    <name type="scientific">Anaerobacterium chartisolvens</name>
    <dbReference type="NCBI Taxonomy" id="1297424"/>
    <lineage>
        <taxon>Bacteria</taxon>
        <taxon>Bacillati</taxon>
        <taxon>Bacillota</taxon>
        <taxon>Clostridia</taxon>
        <taxon>Eubacteriales</taxon>
        <taxon>Oscillospiraceae</taxon>
        <taxon>Anaerobacterium</taxon>
    </lineage>
</organism>
<evidence type="ECO:0000313" key="1">
    <source>
        <dbReference type="EMBL" id="RCX17157.1"/>
    </source>
</evidence>
<dbReference type="AlphaFoldDB" id="A0A369B9F3"/>
<name>A0A369B9F3_9FIRM</name>
<dbReference type="Pfam" id="PF10387">
    <property type="entry name" value="DUF2442"/>
    <property type="match status" value="1"/>
</dbReference>
<dbReference type="RefSeq" id="WP_114297394.1">
    <property type="nucleotide sequence ID" value="NZ_QPJT01000008.1"/>
</dbReference>
<dbReference type="SUPFAM" id="SSF143880">
    <property type="entry name" value="NE0471 N-terminal domain-like"/>
    <property type="match status" value="1"/>
</dbReference>
<keyword evidence="2" id="KW-1185">Reference proteome</keyword>
<dbReference type="Proteomes" id="UP000253034">
    <property type="component" value="Unassembled WGS sequence"/>
</dbReference>
<dbReference type="InterPro" id="IPR036782">
    <property type="entry name" value="NE0471-like_N"/>
</dbReference>
<proteinExistence type="predicted"/>
<sequence length="79" mass="8679">MGTIRSVIPLEGYRLLIELNTGSSITVDLLPKLKTARFAELKDQSIFQDVKTDSDTVIWGDGVLKIPVFELIDVAVGSM</sequence>
<dbReference type="OrthoDB" id="1798971at2"/>
<dbReference type="InterPro" id="IPR018841">
    <property type="entry name" value="DUF2442"/>
</dbReference>
<protein>
    <submittedName>
        <fullName evidence="1">Uncharacterized protein DUF2442</fullName>
    </submittedName>
</protein>
<comment type="caution">
    <text evidence="1">The sequence shown here is derived from an EMBL/GenBank/DDBJ whole genome shotgun (WGS) entry which is preliminary data.</text>
</comment>
<gene>
    <name evidence="1" type="ORF">DFR58_10851</name>
</gene>
<dbReference type="Gene3D" id="3.30.2020.10">
    <property type="entry name" value="NE0471-like N-terminal domain"/>
    <property type="match status" value="1"/>
</dbReference>
<dbReference type="EMBL" id="QPJT01000008">
    <property type="protein sequence ID" value="RCX17157.1"/>
    <property type="molecule type" value="Genomic_DNA"/>
</dbReference>